<name>A0AA86QWN6_9EUKA</name>
<evidence type="ECO:0000313" key="2">
    <source>
        <dbReference type="EMBL" id="CAL5976588.1"/>
    </source>
</evidence>
<gene>
    <name evidence="2" type="ORF">HINF_LOCUS3891</name>
    <name evidence="1" type="ORF">HINF_LOCUS49807</name>
</gene>
<proteinExistence type="predicted"/>
<sequence>MAIIRRFHSLLRYNGTVYKQSMNLLSKYLPEIANSFLSKHGSLAVARAYKEAELHYTSLITNALHDETIALRVWEQGKKAMPKATLDPTGGLGLGVPGFAT</sequence>
<evidence type="ECO:0000313" key="3">
    <source>
        <dbReference type="Proteomes" id="UP001642409"/>
    </source>
</evidence>
<reference evidence="2 3" key="2">
    <citation type="submission" date="2024-07" db="EMBL/GenBank/DDBJ databases">
        <authorList>
            <person name="Akdeniz Z."/>
        </authorList>
    </citation>
    <scope>NUCLEOTIDE SEQUENCE [LARGE SCALE GENOMIC DNA]</scope>
</reference>
<protein>
    <submittedName>
        <fullName evidence="2">Hypothetical_protein</fullName>
    </submittedName>
</protein>
<accession>A0AA86QWN6</accession>
<organism evidence="1">
    <name type="scientific">Hexamita inflata</name>
    <dbReference type="NCBI Taxonomy" id="28002"/>
    <lineage>
        <taxon>Eukaryota</taxon>
        <taxon>Metamonada</taxon>
        <taxon>Diplomonadida</taxon>
        <taxon>Hexamitidae</taxon>
        <taxon>Hexamitinae</taxon>
        <taxon>Hexamita</taxon>
    </lineage>
</organism>
<evidence type="ECO:0000313" key="1">
    <source>
        <dbReference type="EMBL" id="CAI9962162.1"/>
    </source>
</evidence>
<dbReference type="Proteomes" id="UP001642409">
    <property type="component" value="Unassembled WGS sequence"/>
</dbReference>
<keyword evidence="3" id="KW-1185">Reference proteome</keyword>
<comment type="caution">
    <text evidence="1">The sequence shown here is derived from an EMBL/GenBank/DDBJ whole genome shotgun (WGS) entry which is preliminary data.</text>
</comment>
<dbReference type="EMBL" id="CATOUU010000952">
    <property type="protein sequence ID" value="CAI9962162.1"/>
    <property type="molecule type" value="Genomic_DNA"/>
</dbReference>
<reference evidence="1" key="1">
    <citation type="submission" date="2023-06" db="EMBL/GenBank/DDBJ databases">
        <authorList>
            <person name="Kurt Z."/>
        </authorList>
    </citation>
    <scope>NUCLEOTIDE SEQUENCE</scope>
</reference>
<dbReference type="EMBL" id="CAXDID020000007">
    <property type="protein sequence ID" value="CAL5976588.1"/>
    <property type="molecule type" value="Genomic_DNA"/>
</dbReference>
<dbReference type="AlphaFoldDB" id="A0AA86QWN6"/>